<accession>A0A7K1KLN0</accession>
<dbReference type="Proteomes" id="UP000461162">
    <property type="component" value="Unassembled WGS sequence"/>
</dbReference>
<dbReference type="PANTHER" id="PTHR37478:SF2">
    <property type="entry name" value="UPF0251 PROTEIN TK0562"/>
    <property type="match status" value="1"/>
</dbReference>
<protein>
    <recommendedName>
        <fullName evidence="2">UPF0251 protein GKC30_04970</fullName>
    </recommendedName>
</protein>
<dbReference type="Gene3D" id="1.10.10.60">
    <property type="entry name" value="Homeodomain-like"/>
    <property type="match status" value="1"/>
</dbReference>
<gene>
    <name evidence="4" type="ORF">GKC30_04970</name>
</gene>
<dbReference type="HAMAP" id="MF_00674">
    <property type="entry name" value="UPF0251"/>
    <property type="match status" value="1"/>
</dbReference>
<name>A0A7K1KLN0_9BACT</name>
<feature type="region of interest" description="Disordered" evidence="3">
    <location>
        <begin position="107"/>
        <end position="136"/>
    </location>
</feature>
<dbReference type="PANTHER" id="PTHR37478">
    <property type="match status" value="1"/>
</dbReference>
<dbReference type="Pfam" id="PF02001">
    <property type="entry name" value="DUF134"/>
    <property type="match status" value="1"/>
</dbReference>
<dbReference type="InterPro" id="IPR002852">
    <property type="entry name" value="UPF0251"/>
</dbReference>
<evidence type="ECO:0000313" key="4">
    <source>
        <dbReference type="EMBL" id="MUM76983.1"/>
    </source>
</evidence>
<evidence type="ECO:0000256" key="3">
    <source>
        <dbReference type="SAM" id="MobiDB-lite"/>
    </source>
</evidence>
<evidence type="ECO:0000313" key="5">
    <source>
        <dbReference type="Proteomes" id="UP000461162"/>
    </source>
</evidence>
<sequence>MGRRKKKRMVEAEPCAVFYKPQGIPMRELESLMLTVEGLEALRLVDGERMQQIEAAERMGVSRPTLSRILTEARTTVALALSGGKAIRVDGGEYLLASETCCKRKHRRRCQMPTATGQAADKVTTPSPVEDDNTGE</sequence>
<comment type="similarity">
    <text evidence="1 2">Belongs to the UPF0251 family.</text>
</comment>
<reference evidence="4 5" key="1">
    <citation type="submission" date="2019-11" db="EMBL/GenBank/DDBJ databases">
        <title>Pseudodesulfovibrio alkaliphilus, sp. nov., an alkaliphilic sulfate-reducing bacteria from mud volcano of Taman peninsula, Russia.</title>
        <authorList>
            <person name="Frolova A."/>
            <person name="Merkel A.Y."/>
            <person name="Slobodkin A.I."/>
        </authorList>
    </citation>
    <scope>NUCLEOTIDE SEQUENCE [LARGE SCALE GENOMIC DNA]</scope>
    <source>
        <strain evidence="4 5">F-1</strain>
    </source>
</reference>
<keyword evidence="5" id="KW-1185">Reference proteome</keyword>
<comment type="caution">
    <text evidence="4">The sequence shown here is derived from an EMBL/GenBank/DDBJ whole genome shotgun (WGS) entry which is preliminary data.</text>
</comment>
<dbReference type="AlphaFoldDB" id="A0A7K1KLN0"/>
<evidence type="ECO:0000256" key="1">
    <source>
        <dbReference type="ARBA" id="ARBA00009350"/>
    </source>
</evidence>
<evidence type="ECO:0000256" key="2">
    <source>
        <dbReference type="HAMAP-Rule" id="MF_00674"/>
    </source>
</evidence>
<dbReference type="EMBL" id="WODC01000002">
    <property type="protein sequence ID" value="MUM76983.1"/>
    <property type="molecule type" value="Genomic_DNA"/>
</dbReference>
<proteinExistence type="inferred from homology"/>
<organism evidence="4 5">
    <name type="scientific">Pseudodesulfovibrio alkaliphilus</name>
    <dbReference type="NCBI Taxonomy" id="2661613"/>
    <lineage>
        <taxon>Bacteria</taxon>
        <taxon>Pseudomonadati</taxon>
        <taxon>Thermodesulfobacteriota</taxon>
        <taxon>Desulfovibrionia</taxon>
        <taxon>Desulfovibrionales</taxon>
        <taxon>Desulfovibrionaceae</taxon>
    </lineage>
</organism>